<evidence type="ECO:0000313" key="4">
    <source>
        <dbReference type="EMBL" id="AYL98147.1"/>
    </source>
</evidence>
<proteinExistence type="predicted"/>
<accession>A0A494VRC3</accession>
<dbReference type="PANTHER" id="PTHR44591">
    <property type="entry name" value="STRESS RESPONSE REGULATOR PROTEIN 1"/>
    <property type="match status" value="1"/>
</dbReference>
<organism evidence="4 5">
    <name type="scientific">Mucilaginibacter celer</name>
    <dbReference type="NCBI Taxonomy" id="2305508"/>
    <lineage>
        <taxon>Bacteria</taxon>
        <taxon>Pseudomonadati</taxon>
        <taxon>Bacteroidota</taxon>
        <taxon>Sphingobacteriia</taxon>
        <taxon>Sphingobacteriales</taxon>
        <taxon>Sphingobacteriaceae</taxon>
        <taxon>Mucilaginibacter</taxon>
    </lineage>
</organism>
<dbReference type="EMBL" id="CP032869">
    <property type="protein sequence ID" value="AYL98147.1"/>
    <property type="molecule type" value="Genomic_DNA"/>
</dbReference>
<feature type="modified residue" description="4-aspartylphosphate" evidence="2">
    <location>
        <position position="76"/>
    </location>
</feature>
<dbReference type="InterPro" id="IPR001789">
    <property type="entry name" value="Sig_transdc_resp-reg_receiver"/>
</dbReference>
<gene>
    <name evidence="4" type="ORF">HYN43_023925</name>
</gene>
<evidence type="ECO:0000256" key="2">
    <source>
        <dbReference type="PROSITE-ProRule" id="PRU00169"/>
    </source>
</evidence>
<dbReference type="SMART" id="SM00448">
    <property type="entry name" value="REC"/>
    <property type="match status" value="1"/>
</dbReference>
<dbReference type="InterPro" id="IPR050595">
    <property type="entry name" value="Bact_response_regulator"/>
</dbReference>
<feature type="domain" description="Response regulatory" evidence="3">
    <location>
        <begin position="27"/>
        <end position="142"/>
    </location>
</feature>
<evidence type="ECO:0000259" key="3">
    <source>
        <dbReference type="PROSITE" id="PS50110"/>
    </source>
</evidence>
<dbReference type="Gene3D" id="3.40.50.2300">
    <property type="match status" value="1"/>
</dbReference>
<dbReference type="AlphaFoldDB" id="A0A494VRC3"/>
<sequence>MFNCKLINGMGFALLLYRKEDTTMTGKILILEDNELMIEVMTYILHNHGYDVISSTRAELVFDHIKANRPDLVILDTQQAGMDSQEVCRLIKLNIATRKLPVIICSESEENDAVLNHQGAPDGILHKPFGMNNLIRTVQFQLAA</sequence>
<protein>
    <submittedName>
        <fullName evidence="4">Response regulator</fullName>
    </submittedName>
</protein>
<keyword evidence="1 2" id="KW-0597">Phosphoprotein</keyword>
<dbReference type="OrthoDB" id="677887at2"/>
<name>A0A494VRC3_9SPHI</name>
<dbReference type="PROSITE" id="PS50110">
    <property type="entry name" value="RESPONSE_REGULATORY"/>
    <property type="match status" value="1"/>
</dbReference>
<dbReference type="InterPro" id="IPR011006">
    <property type="entry name" value="CheY-like_superfamily"/>
</dbReference>
<dbReference type="PANTHER" id="PTHR44591:SF3">
    <property type="entry name" value="RESPONSE REGULATORY DOMAIN-CONTAINING PROTEIN"/>
    <property type="match status" value="1"/>
</dbReference>
<dbReference type="GO" id="GO:0000160">
    <property type="term" value="P:phosphorelay signal transduction system"/>
    <property type="evidence" value="ECO:0007669"/>
    <property type="project" value="InterPro"/>
</dbReference>
<dbReference type="Pfam" id="PF00072">
    <property type="entry name" value="Response_reg"/>
    <property type="match status" value="1"/>
</dbReference>
<evidence type="ECO:0000313" key="5">
    <source>
        <dbReference type="Proteomes" id="UP000270046"/>
    </source>
</evidence>
<keyword evidence="5" id="KW-1185">Reference proteome</keyword>
<dbReference type="SUPFAM" id="SSF52172">
    <property type="entry name" value="CheY-like"/>
    <property type="match status" value="1"/>
</dbReference>
<reference evidence="4 5" key="1">
    <citation type="submission" date="2018-10" db="EMBL/GenBank/DDBJ databases">
        <title>Genome sequencing of Mucilaginibacter sp. HYN0043.</title>
        <authorList>
            <person name="Kim M."/>
            <person name="Yi H."/>
        </authorList>
    </citation>
    <scope>NUCLEOTIDE SEQUENCE [LARGE SCALE GENOMIC DNA]</scope>
    <source>
        <strain evidence="4 5">HYN0043</strain>
    </source>
</reference>
<dbReference type="Proteomes" id="UP000270046">
    <property type="component" value="Chromosome"/>
</dbReference>
<evidence type="ECO:0000256" key="1">
    <source>
        <dbReference type="ARBA" id="ARBA00022553"/>
    </source>
</evidence>
<dbReference type="KEGG" id="muh:HYN43_023925"/>